<feature type="region of interest" description="Disordered" evidence="1">
    <location>
        <begin position="82"/>
        <end position="110"/>
    </location>
</feature>
<evidence type="ECO:0000313" key="3">
    <source>
        <dbReference type="Proteomes" id="UP000218731"/>
    </source>
</evidence>
<gene>
    <name evidence="2" type="ORF">KF715C_ch33110</name>
</gene>
<evidence type="ECO:0000256" key="1">
    <source>
        <dbReference type="SAM" id="MobiDB-lite"/>
    </source>
</evidence>
<protein>
    <submittedName>
        <fullName evidence="2">Uncharacterized protein</fullName>
    </submittedName>
</protein>
<dbReference type="AlphaFoldDB" id="A0A1L7NEK3"/>
<name>A0A1L7NEK3_PSEPU</name>
<evidence type="ECO:0000313" key="2">
    <source>
        <dbReference type="EMBL" id="BAW23884.1"/>
    </source>
</evidence>
<sequence length="110" mass="11201">MALDPTNVTGTASLGEQTENGITVVAATALLDSGAALQPIATQGRAYKRSHFPCRRGLVSRKGRTAPPAISVCYAATCPPAATTRPRQANSNTITNPSAAIAAPAREIAG</sequence>
<dbReference type="Proteomes" id="UP000218731">
    <property type="component" value="Chromosome 1"/>
</dbReference>
<accession>A0A1L7NEK3</accession>
<organism evidence="2 3">
    <name type="scientific">Pseudomonas putida</name>
    <name type="common">Arthrobacter siderocapsulatus</name>
    <dbReference type="NCBI Taxonomy" id="303"/>
    <lineage>
        <taxon>Bacteria</taxon>
        <taxon>Pseudomonadati</taxon>
        <taxon>Pseudomonadota</taxon>
        <taxon>Gammaproteobacteria</taxon>
        <taxon>Pseudomonadales</taxon>
        <taxon>Pseudomonadaceae</taxon>
        <taxon>Pseudomonas</taxon>
    </lineage>
</organism>
<proteinExistence type="predicted"/>
<dbReference type="EMBL" id="AP015029">
    <property type="protein sequence ID" value="BAW23884.1"/>
    <property type="molecule type" value="Genomic_DNA"/>
</dbReference>
<reference evidence="2 3" key="1">
    <citation type="submission" date="2015-11" db="EMBL/GenBank/DDBJ databases">
        <title>Complete genome sequencing of a biphenyl-degrading bacterium, Pseudomonas putida KF715 (=NBRC110667).</title>
        <authorList>
            <person name="Suenaga H."/>
            <person name="Fujihara N."/>
            <person name="Watanabe T."/>
            <person name="Hirose J."/>
            <person name="Kimura N."/>
            <person name="Yamazoe A."/>
            <person name="Hosoyama A."/>
            <person name="Shimodaira J."/>
            <person name="Furukawa K."/>
        </authorList>
    </citation>
    <scope>NUCLEOTIDE SEQUENCE [LARGE SCALE GENOMIC DNA]</scope>
    <source>
        <strain evidence="2 3">KF715</strain>
    </source>
</reference>